<reference evidence="1 2" key="1">
    <citation type="journal article" date="2012" name="J. Virol.">
        <title>A Novel Bat Herpesvirus Encodes Homologues of Major Histocompatibility Complex Classes I and II, C-Type Lectin, and a Unique Family of Immune-Related Genes.</title>
        <authorList>
            <person name="Zhang H."/>
            <person name="Todd S."/>
            <person name="Tachedjian M."/>
            <person name="Barr J.A."/>
            <person name="Luo M."/>
            <person name="Yu M."/>
            <person name="Marsh G.A."/>
            <person name="Crameri G."/>
            <person name="Wang L.F."/>
        </authorList>
    </citation>
    <scope>NUCLEOTIDE SEQUENCE [LARGE SCALE GENOMIC DNA]</scope>
    <source>
        <strain evidence="1">B7D8</strain>
    </source>
</reference>
<name>I3VQ94_9BETA</name>
<dbReference type="Proteomes" id="UP000103899">
    <property type="component" value="Segment"/>
</dbReference>
<accession>I3VQ94</accession>
<dbReference type="KEGG" id="vg:80534829"/>
<evidence type="ECO:0000313" key="2">
    <source>
        <dbReference type="Proteomes" id="UP000103899"/>
    </source>
</evidence>
<keyword evidence="2" id="KW-1185">Reference proteome</keyword>
<sequence>MSGKSSVCFASGMEVILDCNDGDQTVFFALTEDSSPRVISRNNLPSNRRFIVLAEEDPCGNDMSQGEPNEPFVEDVDGESECFNALDSYNALFDGQIEGFFDDYLNLEPDACVTRLDVEMYDLLTECGEDACVSACDRWADDRADSCGFQL</sequence>
<evidence type="ECO:0000313" key="1">
    <source>
        <dbReference type="EMBL" id="AFK83938.1"/>
    </source>
</evidence>
<dbReference type="RefSeq" id="YP_010797126.1">
    <property type="nucleotide sequence ID" value="NC_076129.1"/>
</dbReference>
<dbReference type="GeneID" id="80534829"/>
<protein>
    <submittedName>
        <fullName evidence="1">B101</fullName>
    </submittedName>
</protein>
<dbReference type="EMBL" id="JQ805139">
    <property type="protein sequence ID" value="AFK83938.1"/>
    <property type="molecule type" value="Genomic_DNA"/>
</dbReference>
<organism evidence="1 2">
    <name type="scientific">miniopterid betaherpesvirus 1</name>
    <dbReference type="NCBI Taxonomy" id="3070189"/>
    <lineage>
        <taxon>Viruses</taxon>
        <taxon>Duplodnaviria</taxon>
        <taxon>Heunggongvirae</taxon>
        <taxon>Peploviricota</taxon>
        <taxon>Herviviricetes</taxon>
        <taxon>Herpesvirales</taxon>
        <taxon>Orthoherpesviridae</taxon>
        <taxon>Betaherpesvirinae</taxon>
        <taxon>Quwivirus</taxon>
        <taxon>Quwivirus miniopteridbeta1</taxon>
    </lineage>
</organism>
<proteinExistence type="predicted"/>